<dbReference type="PANTHER" id="PTHR38248">
    <property type="entry name" value="FUNK1 6"/>
    <property type="match status" value="1"/>
</dbReference>
<dbReference type="Proteomes" id="UP001175228">
    <property type="component" value="Unassembled WGS sequence"/>
</dbReference>
<comment type="caution">
    <text evidence="3">The sequence shown here is derived from an EMBL/GenBank/DDBJ whole genome shotgun (WGS) entry which is preliminary data.</text>
</comment>
<feature type="compositionally biased region" description="Basic and acidic residues" evidence="1">
    <location>
        <begin position="784"/>
        <end position="796"/>
    </location>
</feature>
<reference evidence="3" key="1">
    <citation type="submission" date="2023-06" db="EMBL/GenBank/DDBJ databases">
        <authorList>
            <consortium name="Lawrence Berkeley National Laboratory"/>
            <person name="Ahrendt S."/>
            <person name="Sahu N."/>
            <person name="Indic B."/>
            <person name="Wong-Bajracharya J."/>
            <person name="Merenyi Z."/>
            <person name="Ke H.-M."/>
            <person name="Monk M."/>
            <person name="Kocsube S."/>
            <person name="Drula E."/>
            <person name="Lipzen A."/>
            <person name="Balint B."/>
            <person name="Henrissat B."/>
            <person name="Andreopoulos B."/>
            <person name="Martin F.M."/>
            <person name="Harder C.B."/>
            <person name="Rigling D."/>
            <person name="Ford K.L."/>
            <person name="Foster G.D."/>
            <person name="Pangilinan J."/>
            <person name="Papanicolaou A."/>
            <person name="Barry K."/>
            <person name="LaButti K."/>
            <person name="Viragh M."/>
            <person name="Koriabine M."/>
            <person name="Yan M."/>
            <person name="Riley R."/>
            <person name="Champramary S."/>
            <person name="Plett K.L."/>
            <person name="Tsai I.J."/>
            <person name="Slot J."/>
            <person name="Sipos G."/>
            <person name="Plett J."/>
            <person name="Nagy L.G."/>
            <person name="Grigoriev I.V."/>
        </authorList>
    </citation>
    <scope>NUCLEOTIDE SEQUENCE</scope>
    <source>
        <strain evidence="3">HWK02</strain>
    </source>
</reference>
<dbReference type="PANTHER" id="PTHR38248:SF2">
    <property type="entry name" value="FUNK1 11"/>
    <property type="match status" value="1"/>
</dbReference>
<evidence type="ECO:0000313" key="3">
    <source>
        <dbReference type="EMBL" id="KAK0494810.1"/>
    </source>
</evidence>
<dbReference type="InterPro" id="IPR011009">
    <property type="entry name" value="Kinase-like_dom_sf"/>
</dbReference>
<organism evidence="3 4">
    <name type="scientific">Armillaria luteobubalina</name>
    <dbReference type="NCBI Taxonomy" id="153913"/>
    <lineage>
        <taxon>Eukaryota</taxon>
        <taxon>Fungi</taxon>
        <taxon>Dikarya</taxon>
        <taxon>Basidiomycota</taxon>
        <taxon>Agaricomycotina</taxon>
        <taxon>Agaricomycetes</taxon>
        <taxon>Agaricomycetidae</taxon>
        <taxon>Agaricales</taxon>
        <taxon>Marasmiineae</taxon>
        <taxon>Physalacriaceae</taxon>
        <taxon>Armillaria</taxon>
    </lineage>
</organism>
<dbReference type="EMBL" id="JAUEPU010000019">
    <property type="protein sequence ID" value="KAK0494810.1"/>
    <property type="molecule type" value="Genomic_DNA"/>
</dbReference>
<dbReference type="Gene3D" id="1.10.510.10">
    <property type="entry name" value="Transferase(Phosphotransferase) domain 1"/>
    <property type="match status" value="1"/>
</dbReference>
<protein>
    <recommendedName>
        <fullName evidence="2">Fungal-type protein kinase domain-containing protein</fullName>
    </recommendedName>
</protein>
<dbReference type="GO" id="GO:0004672">
    <property type="term" value="F:protein kinase activity"/>
    <property type="evidence" value="ECO:0007669"/>
    <property type="project" value="InterPro"/>
</dbReference>
<name>A0AA39Q387_9AGAR</name>
<evidence type="ECO:0000256" key="1">
    <source>
        <dbReference type="SAM" id="MobiDB-lite"/>
    </source>
</evidence>
<feature type="compositionally biased region" description="Low complexity" evidence="1">
    <location>
        <begin position="720"/>
        <end position="733"/>
    </location>
</feature>
<proteinExistence type="predicted"/>
<dbReference type="InterPro" id="IPR040976">
    <property type="entry name" value="Pkinase_fungal"/>
</dbReference>
<dbReference type="SUPFAM" id="SSF56112">
    <property type="entry name" value="Protein kinase-like (PK-like)"/>
    <property type="match status" value="1"/>
</dbReference>
<dbReference type="AlphaFoldDB" id="A0AA39Q387"/>
<feature type="region of interest" description="Disordered" evidence="1">
    <location>
        <begin position="759"/>
        <end position="805"/>
    </location>
</feature>
<gene>
    <name evidence="3" type="ORF">EDD18DRAFT_1287774</name>
</gene>
<feature type="region of interest" description="Disordered" evidence="1">
    <location>
        <begin position="708"/>
        <end position="737"/>
    </location>
</feature>
<sequence length="805" mass="91249">MKTESPDTVLAETEQLPVDLMALLEQSDAPQTQSESVGETHRKNIELGRKMARYAVGPMPIEEFIDLIPECPERPDNMMPNSRRAFSRVPERGDIGFKDERSLYDPVNQAFNATRRNSESTEMARCPGVTFYNTSDQRRPGECSTKVGASGYAQEHLQFVQDPESLAIVSHPGYWQLFWEAKRIDFVGDNGILFEHITDERTKKHAIADFGLTSSYAAQMCANQYRDFAFSISLTDETARLLRWDRSGVIFSEDIHYRENSKPMCRFLWHFGNANSSQRGADTSVHKRTTQAEESLFRDTVKAHVKLQLGLTDEKEVVKAVEKHYEPGQVCIVEVSIHRESEDQPQASSSEYGTREQTQDQAATRKFLVSRPVDSPRSLASRSTRGYWAVDIQTKNIVFLKDCWRTVTDAEAVDIEGSTLQTLRARGVEVGVPTVVCHGDVYIGDAISSTLTPEYSENEWNMASEPYNITGRIHYRMVTAEVGYALQETFAGTRELLKGCQEVIHVLFNASTKANLIHRDISSTNIILVADETNSFGNRAAYVIDWEFAVSLNEEGCHWDRWRTGTPTFMCMNALSSINSSDPPTPYRRFFGHDVESLIYVALYCGLYRLPWNTYSEDQHKFFLRTMFDFAKGRMAKVTLTMESEVSNWLSVFPESEFRKWLMAALRLIPMWYPIPASLPSPEAILAEFSATVEVDPATQDELDAVPREMPTTTIQGFPTTSSTARSSSPNSTDFPDGYYRLRERVVELSSPALSALKRRRRRGQVVGSTTGTVGVRTRGRKRPSNETDGKEGQREVKHRKKRRK</sequence>
<dbReference type="InterPro" id="IPR008266">
    <property type="entry name" value="Tyr_kinase_AS"/>
</dbReference>
<evidence type="ECO:0000259" key="2">
    <source>
        <dbReference type="Pfam" id="PF17667"/>
    </source>
</evidence>
<accession>A0AA39Q387</accession>
<evidence type="ECO:0000313" key="4">
    <source>
        <dbReference type="Proteomes" id="UP001175228"/>
    </source>
</evidence>
<feature type="domain" description="Fungal-type protein kinase" evidence="2">
    <location>
        <begin position="358"/>
        <end position="604"/>
    </location>
</feature>
<feature type="domain" description="Fungal-type protein kinase" evidence="2">
    <location>
        <begin position="214"/>
        <end position="292"/>
    </location>
</feature>
<feature type="compositionally biased region" description="Low complexity" evidence="1">
    <location>
        <begin position="765"/>
        <end position="777"/>
    </location>
</feature>
<keyword evidence="4" id="KW-1185">Reference proteome</keyword>
<dbReference type="PROSITE" id="PS00109">
    <property type="entry name" value="PROTEIN_KINASE_TYR"/>
    <property type="match status" value="1"/>
</dbReference>
<dbReference type="Pfam" id="PF17667">
    <property type="entry name" value="Pkinase_fungal"/>
    <property type="match status" value="2"/>
</dbReference>
<feature type="region of interest" description="Disordered" evidence="1">
    <location>
        <begin position="342"/>
        <end position="361"/>
    </location>
</feature>